<evidence type="ECO:0000313" key="3">
    <source>
        <dbReference type="Proteomes" id="UP000070544"/>
    </source>
</evidence>
<proteinExistence type="predicted"/>
<keyword evidence="3" id="KW-1185">Reference proteome</keyword>
<dbReference type="SMART" id="SM00849">
    <property type="entry name" value="Lactamase_B"/>
    <property type="match status" value="1"/>
</dbReference>
<evidence type="ECO:0000259" key="1">
    <source>
        <dbReference type="SMART" id="SM00849"/>
    </source>
</evidence>
<protein>
    <submittedName>
        <fullName evidence="2">Metallo-hydrolase/oxidoreductase</fullName>
    </submittedName>
</protein>
<dbReference type="Pfam" id="PF00753">
    <property type="entry name" value="Lactamase_B"/>
    <property type="match status" value="1"/>
</dbReference>
<reference evidence="2 3" key="1">
    <citation type="journal article" date="2015" name="Genome Biol. Evol.">
        <title>Phylogenomic analyses indicate that early fungi evolved digesting cell walls of algal ancestors of land plants.</title>
        <authorList>
            <person name="Chang Y."/>
            <person name="Wang S."/>
            <person name="Sekimoto S."/>
            <person name="Aerts A.L."/>
            <person name="Choi C."/>
            <person name="Clum A."/>
            <person name="LaButti K.M."/>
            <person name="Lindquist E.A."/>
            <person name="Yee Ngan C."/>
            <person name="Ohm R.A."/>
            <person name="Salamov A.A."/>
            <person name="Grigoriev I.V."/>
            <person name="Spatafora J.W."/>
            <person name="Berbee M.L."/>
        </authorList>
    </citation>
    <scope>NUCLEOTIDE SEQUENCE [LARGE SCALE GENOMIC DNA]</scope>
    <source>
        <strain evidence="2 3">JEL478</strain>
    </source>
</reference>
<dbReference type="Gene3D" id="3.60.15.10">
    <property type="entry name" value="Ribonuclease Z/Hydroxyacylglutathione hydrolase-like"/>
    <property type="match status" value="1"/>
</dbReference>
<feature type="domain" description="Metallo-beta-lactamase" evidence="1">
    <location>
        <begin position="42"/>
        <end position="237"/>
    </location>
</feature>
<sequence>MAQLKEKQFTITSDLGVFVEIRKDLFRCTQVYTVMASLISIPCCVFLARYSEQKYALVDASHNSNATLLVSAVRSQLAKTSPPGTLTHFLCTHAHRDHIGGLHAILEAYPELRVVAHEEELPFLCDQTPYSTQPADNWTFWFARPLLSTPITSLDRGMVDVVSNGDVILDGAFRVISTPGHTPVLVGDALVHFSLTGSATYSLSGPPILFTPNDAEARRSMVKIASDGEWDTLFAAHDGSGGAVRKDVDEFLRKIGA</sequence>
<accession>A0A139AIL9</accession>
<dbReference type="PANTHER" id="PTHR42951">
    <property type="entry name" value="METALLO-BETA-LACTAMASE DOMAIN-CONTAINING"/>
    <property type="match status" value="1"/>
</dbReference>
<keyword evidence="2" id="KW-0378">Hydrolase</keyword>
<dbReference type="AlphaFoldDB" id="A0A139AIL9"/>
<dbReference type="SUPFAM" id="SSF56281">
    <property type="entry name" value="Metallo-hydrolase/oxidoreductase"/>
    <property type="match status" value="1"/>
</dbReference>
<dbReference type="OMA" id="CFYHEED"/>
<dbReference type="EMBL" id="KQ965751">
    <property type="protein sequence ID" value="KXS16651.1"/>
    <property type="molecule type" value="Genomic_DNA"/>
</dbReference>
<dbReference type="InterPro" id="IPR050855">
    <property type="entry name" value="NDM-1-like"/>
</dbReference>
<dbReference type="OrthoDB" id="515692at2759"/>
<dbReference type="InterPro" id="IPR036866">
    <property type="entry name" value="RibonucZ/Hydroxyglut_hydro"/>
</dbReference>
<dbReference type="GO" id="GO:0016787">
    <property type="term" value="F:hydrolase activity"/>
    <property type="evidence" value="ECO:0007669"/>
    <property type="project" value="UniProtKB-KW"/>
</dbReference>
<dbReference type="STRING" id="1344416.A0A139AIL9"/>
<gene>
    <name evidence="2" type="ORF">M427DRAFT_68949</name>
</gene>
<dbReference type="InterPro" id="IPR001279">
    <property type="entry name" value="Metallo-B-lactamas"/>
</dbReference>
<name>A0A139AIL9_GONPJ</name>
<organism evidence="2 3">
    <name type="scientific">Gonapodya prolifera (strain JEL478)</name>
    <name type="common">Monoblepharis prolifera</name>
    <dbReference type="NCBI Taxonomy" id="1344416"/>
    <lineage>
        <taxon>Eukaryota</taxon>
        <taxon>Fungi</taxon>
        <taxon>Fungi incertae sedis</taxon>
        <taxon>Chytridiomycota</taxon>
        <taxon>Chytridiomycota incertae sedis</taxon>
        <taxon>Monoblepharidomycetes</taxon>
        <taxon>Monoblepharidales</taxon>
        <taxon>Gonapodyaceae</taxon>
        <taxon>Gonapodya</taxon>
    </lineage>
</organism>
<dbReference type="Proteomes" id="UP000070544">
    <property type="component" value="Unassembled WGS sequence"/>
</dbReference>
<evidence type="ECO:0000313" key="2">
    <source>
        <dbReference type="EMBL" id="KXS16651.1"/>
    </source>
</evidence>